<feature type="region of interest" description="Disordered" evidence="5">
    <location>
        <begin position="601"/>
        <end position="653"/>
    </location>
</feature>
<keyword evidence="3 4" id="KW-0694">RNA-binding</keyword>
<dbReference type="STRING" id="4536.A0A0E0I704"/>
<proteinExistence type="inferred from homology"/>
<keyword evidence="8" id="KW-1185">Reference proteome</keyword>
<dbReference type="EnsemblPlants" id="ONIVA08G02260.1">
    <property type="protein sequence ID" value="ONIVA08G02260.1"/>
    <property type="gene ID" value="ONIVA08G02260"/>
</dbReference>
<dbReference type="AlphaFoldDB" id="A0A0E0I704"/>
<dbReference type="InterPro" id="IPR007275">
    <property type="entry name" value="YTH_domain"/>
</dbReference>
<dbReference type="CDD" id="cd21134">
    <property type="entry name" value="YTH"/>
    <property type="match status" value="1"/>
</dbReference>
<evidence type="ECO:0000256" key="4">
    <source>
        <dbReference type="RuleBase" id="RU369095"/>
    </source>
</evidence>
<dbReference type="Proteomes" id="UP000006591">
    <property type="component" value="Chromosome 8"/>
</dbReference>
<dbReference type="PANTHER" id="PTHR12357">
    <property type="entry name" value="YTH YT521-B HOMOLOGY DOMAIN-CONTAINING"/>
    <property type="match status" value="1"/>
</dbReference>
<feature type="region of interest" description="Disordered" evidence="5">
    <location>
        <begin position="364"/>
        <end position="390"/>
    </location>
</feature>
<feature type="region of interest" description="Disordered" evidence="5">
    <location>
        <begin position="83"/>
        <end position="133"/>
    </location>
</feature>
<dbReference type="GO" id="GO:0061157">
    <property type="term" value="P:mRNA destabilization"/>
    <property type="evidence" value="ECO:0007669"/>
    <property type="project" value="TreeGrafter"/>
</dbReference>
<dbReference type="HOGENOM" id="CLU_017795_4_1_1"/>
<dbReference type="InterPro" id="IPR045168">
    <property type="entry name" value="YTH_prot"/>
</dbReference>
<evidence type="ECO:0000256" key="1">
    <source>
        <dbReference type="ARBA" id="ARBA00004496"/>
    </source>
</evidence>
<evidence type="ECO:0000256" key="2">
    <source>
        <dbReference type="ARBA" id="ARBA00022490"/>
    </source>
</evidence>
<evidence type="ECO:0000259" key="6">
    <source>
        <dbReference type="PROSITE" id="PS50882"/>
    </source>
</evidence>
<dbReference type="GO" id="GO:0003729">
    <property type="term" value="F:mRNA binding"/>
    <property type="evidence" value="ECO:0007669"/>
    <property type="project" value="UniProtKB-UniRule"/>
</dbReference>
<dbReference type="GO" id="GO:1990247">
    <property type="term" value="F:N6-methyladenosine-containing RNA reader activity"/>
    <property type="evidence" value="ECO:0007669"/>
    <property type="project" value="UniProtKB-UniRule"/>
</dbReference>
<dbReference type="Gramene" id="ONIVA08G02260.1">
    <property type="protein sequence ID" value="ONIVA08G02260.1"/>
    <property type="gene ID" value="ONIVA08G02260"/>
</dbReference>
<dbReference type="Pfam" id="PF04146">
    <property type="entry name" value="YTH"/>
    <property type="match status" value="1"/>
</dbReference>
<evidence type="ECO:0000256" key="3">
    <source>
        <dbReference type="ARBA" id="ARBA00022884"/>
    </source>
</evidence>
<feature type="region of interest" description="Disordered" evidence="5">
    <location>
        <begin position="1"/>
        <end position="52"/>
    </location>
</feature>
<name>A0A0E0I704_ORYNI</name>
<dbReference type="GO" id="GO:0005737">
    <property type="term" value="C:cytoplasm"/>
    <property type="evidence" value="ECO:0007669"/>
    <property type="project" value="UniProtKB-SubCell"/>
</dbReference>
<dbReference type="Gene3D" id="3.10.590.10">
    <property type="entry name" value="ph1033 like domains"/>
    <property type="match status" value="1"/>
</dbReference>
<dbReference type="OMA" id="KEKEDHC"/>
<organism evidence="7">
    <name type="scientific">Oryza nivara</name>
    <name type="common">Indian wild rice</name>
    <name type="synonym">Oryza sativa f. spontanea</name>
    <dbReference type="NCBI Taxonomy" id="4536"/>
    <lineage>
        <taxon>Eukaryota</taxon>
        <taxon>Viridiplantae</taxon>
        <taxon>Streptophyta</taxon>
        <taxon>Embryophyta</taxon>
        <taxon>Tracheophyta</taxon>
        <taxon>Spermatophyta</taxon>
        <taxon>Magnoliopsida</taxon>
        <taxon>Liliopsida</taxon>
        <taxon>Poales</taxon>
        <taxon>Poaceae</taxon>
        <taxon>BOP clade</taxon>
        <taxon>Oryzoideae</taxon>
        <taxon>Oryzeae</taxon>
        <taxon>Oryzinae</taxon>
        <taxon>Oryza</taxon>
    </lineage>
</organism>
<feature type="compositionally biased region" description="Polar residues" evidence="5">
    <location>
        <begin position="99"/>
        <end position="120"/>
    </location>
</feature>
<evidence type="ECO:0000256" key="5">
    <source>
        <dbReference type="SAM" id="MobiDB-lite"/>
    </source>
</evidence>
<dbReference type="SMR" id="A0A0E0I704"/>
<reference evidence="7" key="2">
    <citation type="submission" date="2018-04" db="EMBL/GenBank/DDBJ databases">
        <title>OnivRS2 (Oryza nivara Reference Sequence Version 2).</title>
        <authorList>
            <person name="Zhang J."/>
            <person name="Kudrna D."/>
            <person name="Lee S."/>
            <person name="Talag J."/>
            <person name="Rajasekar S."/>
            <person name="Welchert J."/>
            <person name="Hsing Y.-I."/>
            <person name="Wing R.A."/>
        </authorList>
    </citation>
    <scope>NUCLEOTIDE SEQUENCE [LARGE SCALE GENOMIC DNA]</scope>
    <source>
        <strain evidence="7">SL10</strain>
    </source>
</reference>
<evidence type="ECO:0000313" key="8">
    <source>
        <dbReference type="Proteomes" id="UP000006591"/>
    </source>
</evidence>
<reference evidence="7" key="1">
    <citation type="submission" date="2015-04" db="UniProtKB">
        <authorList>
            <consortium name="EnsemblPlants"/>
        </authorList>
    </citation>
    <scope>IDENTIFICATION</scope>
    <source>
        <strain evidence="7">SL10</strain>
    </source>
</reference>
<feature type="domain" description="YTH" evidence="6">
    <location>
        <begin position="412"/>
        <end position="549"/>
    </location>
</feature>
<keyword evidence="2" id="KW-0963">Cytoplasm</keyword>
<dbReference type="eggNOG" id="KOG1901">
    <property type="taxonomic scope" value="Eukaryota"/>
</dbReference>
<dbReference type="FunFam" id="3.10.590.10:FF:000001">
    <property type="entry name" value="YTH domain family 1, isoform CRA_a"/>
    <property type="match status" value="1"/>
</dbReference>
<feature type="compositionally biased region" description="Basic and acidic residues" evidence="5">
    <location>
        <begin position="375"/>
        <end position="390"/>
    </location>
</feature>
<protein>
    <recommendedName>
        <fullName evidence="4">YTH domain-containing family protein</fullName>
    </recommendedName>
</protein>
<feature type="compositionally biased region" description="Basic and acidic residues" evidence="5">
    <location>
        <begin position="13"/>
        <end position="23"/>
    </location>
</feature>
<accession>A0A0E0I704</accession>
<sequence>MAEGERHRWRRHLERESEGEGKRFQGARLSKTKVFPFPSASTPPPKLRLLARVRPPPAPISIRRGAAVRPAASADCMIPPQSEIVGENNASKSAAKEQILSSTNEKMTTSVPQGASSSKSPKGAQEKASFLGKGGEQPFYQPNVYAPQPQTIYSGGYLNHLGQWEEYPHYVNMEGLHSVSPGIYNDNQSIMLSPGYANNPQMMYGAYSPGVGDGQPYLPLHFPFSSPYYQPPASPSMGYSNSATGMSQGDPMLQQEYFLPDGLLYSPTPGYHQPFGSFDRASTQPSSTPGLFGQGNTPLAFGMHHGSMYAPGSYKPRQQGGKFGGTTPSWSSGRRFGTFDLSANQQKGSMPFGIQNGALEFLNEQNRGPRATKPKKQDTENSSIDDKNEKNVPLVDSELYNRPDFVTEYKDAKFFVIKSYTEDHVHRSIKYNVWASTASGNRKLDSAYRLAKEKEDYCPIFLFFSVNGSGQFCGVAEMIGPVDFDKSVDYWQQDKWSGQFPVKWHIIKDVPNNLLRHIILENNDNKPVTNSRDTQEVKLEHGLQMLTIFKNHESETNILEDFDFYEQREKALQENRRQQQPASPELQKPAENKALGELMAHISDTFGQTVQLKETENGESKPAVEGVSSADEASTATTKAEDGTASTNASPVE</sequence>
<dbReference type="PANTHER" id="PTHR12357:SF64">
    <property type="entry name" value="YTH DOMAIN-CONTAINING FAMILY PROTEIN"/>
    <property type="match status" value="1"/>
</dbReference>
<evidence type="ECO:0000313" key="7">
    <source>
        <dbReference type="EnsemblPlants" id="ONIVA08G02260.1"/>
    </source>
</evidence>
<feature type="compositionally biased region" description="Polar residues" evidence="5">
    <location>
        <begin position="631"/>
        <end position="653"/>
    </location>
</feature>
<comment type="subcellular location">
    <subcellularLocation>
        <location evidence="1">Cytoplasm</location>
    </subcellularLocation>
</comment>
<comment type="function">
    <text evidence="4">Specifically recognizes and binds N6-methyladenosine (m6A)-containing RNAs, and regulates mRNA stability. M6A is a modification present at internal sites of mRNAs and some non-coding RNAs and plays a role in mRNA stability and processing.</text>
</comment>
<dbReference type="PROSITE" id="PS50882">
    <property type="entry name" value="YTH"/>
    <property type="match status" value="1"/>
</dbReference>
<comment type="similarity">
    <text evidence="4">Belongs to the YTHDF family.</text>
</comment>